<dbReference type="NCBIfam" id="TIGR02937">
    <property type="entry name" value="sigma70-ECF"/>
    <property type="match status" value="1"/>
</dbReference>
<evidence type="ECO:0000256" key="6">
    <source>
        <dbReference type="ARBA" id="ARBA00023163"/>
    </source>
</evidence>
<dbReference type="InterPro" id="IPR013324">
    <property type="entry name" value="RNA_pol_sigma_r3/r4-like"/>
</dbReference>
<comment type="subunit">
    <text evidence="2">Interacts transiently with the RNA polymerase catalytic core formed by RpoA, RpoB, RpoC and RpoZ (2 alpha, 1 beta, 1 beta' and 1 omega subunit) to form the RNA polymerase holoenzyme that can initiate transcription.</text>
</comment>
<organism evidence="11 12">
    <name type="scientific">Nocardia goodfellowii</name>
    <dbReference type="NCBI Taxonomy" id="882446"/>
    <lineage>
        <taxon>Bacteria</taxon>
        <taxon>Bacillati</taxon>
        <taxon>Actinomycetota</taxon>
        <taxon>Actinomycetes</taxon>
        <taxon>Mycobacteriales</taxon>
        <taxon>Nocardiaceae</taxon>
        <taxon>Nocardia</taxon>
    </lineage>
</organism>
<evidence type="ECO:0000256" key="2">
    <source>
        <dbReference type="ARBA" id="ARBA00011344"/>
    </source>
</evidence>
<dbReference type="InterPro" id="IPR007627">
    <property type="entry name" value="RNA_pol_sigma70_r2"/>
</dbReference>
<sequence length="330" mass="36227">MPPEQRVSPTEFADRTHPFRRELLAHCYRMLGSLDDAEDLVQETYLRAWRSYDRFEQRSSLRTWLYRIATNACLTALEQRGRRVLPSGLDAASETPYAATTAASNDIEWLGPLPDSLITSESDDPATVAAARDSLRLALIAALQHLSGRQRAVLLLRDVLHFSAAEVAELLDTSTVAVKSTLQRARAHLDKLAVTAQGPAAPTTSEAQTLLAEYMAAFENSDAAALEKILHRDAVIEMPPARTWFSGKRTCAMFLAAQALGEPGDWRMLPTIVNGQAAAVTYHRDADGTYIAFGIAVLTTTRDRITRITVFGQPEWVGRCGFEAGLSAIV</sequence>
<dbReference type="Pfam" id="PF04542">
    <property type="entry name" value="Sigma70_r2"/>
    <property type="match status" value="1"/>
</dbReference>
<dbReference type="PROSITE" id="PS01063">
    <property type="entry name" value="SIGMA70_ECF"/>
    <property type="match status" value="1"/>
</dbReference>
<evidence type="ECO:0000259" key="8">
    <source>
        <dbReference type="Pfam" id="PF04542"/>
    </source>
</evidence>
<dbReference type="PANTHER" id="PTHR43133:SF65">
    <property type="entry name" value="ECF RNA POLYMERASE SIGMA FACTOR SIGG"/>
    <property type="match status" value="1"/>
</dbReference>
<evidence type="ECO:0000256" key="5">
    <source>
        <dbReference type="ARBA" id="ARBA00023125"/>
    </source>
</evidence>
<dbReference type="InterPro" id="IPR036388">
    <property type="entry name" value="WH-like_DNA-bd_sf"/>
</dbReference>
<keyword evidence="6 7" id="KW-0804">Transcription</keyword>
<dbReference type="RefSeq" id="WP_209893539.1">
    <property type="nucleotide sequence ID" value="NZ_JAGGMR010000001.1"/>
</dbReference>
<proteinExistence type="inferred from homology"/>
<reference evidence="11 12" key="1">
    <citation type="submission" date="2021-03" db="EMBL/GenBank/DDBJ databases">
        <title>Sequencing the genomes of 1000 actinobacteria strains.</title>
        <authorList>
            <person name="Klenk H.-P."/>
        </authorList>
    </citation>
    <scope>NUCLEOTIDE SEQUENCE [LARGE SCALE GENOMIC DNA]</scope>
    <source>
        <strain evidence="11 12">DSM 45516</strain>
    </source>
</reference>
<accession>A0ABS4QIV8</accession>
<feature type="domain" description="RNA polymerase sigma factor 70 region 4 type 2" evidence="9">
    <location>
        <begin position="137"/>
        <end position="189"/>
    </location>
</feature>
<dbReference type="NCBIfam" id="NF006089">
    <property type="entry name" value="PRK08241.1"/>
    <property type="match status" value="1"/>
</dbReference>
<dbReference type="SUPFAM" id="SSF54427">
    <property type="entry name" value="NTF2-like"/>
    <property type="match status" value="1"/>
</dbReference>
<dbReference type="SUPFAM" id="SSF88659">
    <property type="entry name" value="Sigma3 and sigma4 domains of RNA polymerase sigma factors"/>
    <property type="match status" value="1"/>
</dbReference>
<gene>
    <name evidence="11" type="ORF">BJ987_004532</name>
</gene>
<dbReference type="Pfam" id="PF12680">
    <property type="entry name" value="SnoaL_2"/>
    <property type="match status" value="1"/>
</dbReference>
<dbReference type="Gene3D" id="1.10.10.10">
    <property type="entry name" value="Winged helix-like DNA-binding domain superfamily/Winged helix DNA-binding domain"/>
    <property type="match status" value="1"/>
</dbReference>
<name>A0ABS4QIV8_9NOCA</name>
<evidence type="ECO:0000256" key="1">
    <source>
        <dbReference type="ARBA" id="ARBA00010641"/>
    </source>
</evidence>
<keyword evidence="4 7" id="KW-0731">Sigma factor</keyword>
<dbReference type="CDD" id="cd06171">
    <property type="entry name" value="Sigma70_r4"/>
    <property type="match status" value="1"/>
</dbReference>
<evidence type="ECO:0000313" key="11">
    <source>
        <dbReference type="EMBL" id="MBP2191631.1"/>
    </source>
</evidence>
<keyword evidence="12" id="KW-1185">Reference proteome</keyword>
<evidence type="ECO:0000313" key="12">
    <source>
        <dbReference type="Proteomes" id="UP001519325"/>
    </source>
</evidence>
<evidence type="ECO:0000259" key="10">
    <source>
        <dbReference type="Pfam" id="PF12680"/>
    </source>
</evidence>
<dbReference type="PANTHER" id="PTHR43133">
    <property type="entry name" value="RNA POLYMERASE ECF-TYPE SIGMA FACTO"/>
    <property type="match status" value="1"/>
</dbReference>
<dbReference type="NCBIfam" id="TIGR02960">
    <property type="entry name" value="SigX5"/>
    <property type="match status" value="1"/>
</dbReference>
<dbReference type="InterPro" id="IPR013325">
    <property type="entry name" value="RNA_pol_sigma_r2"/>
</dbReference>
<dbReference type="InterPro" id="IPR032710">
    <property type="entry name" value="NTF2-like_dom_sf"/>
</dbReference>
<feature type="domain" description="RNA polymerase sigma-70 region 2" evidence="8">
    <location>
        <begin position="19"/>
        <end position="83"/>
    </location>
</feature>
<dbReference type="InterPro" id="IPR014305">
    <property type="entry name" value="RNA_pol_sigma-G_actinobac"/>
</dbReference>
<evidence type="ECO:0000259" key="9">
    <source>
        <dbReference type="Pfam" id="PF08281"/>
    </source>
</evidence>
<dbReference type="Gene3D" id="1.10.1740.10">
    <property type="match status" value="1"/>
</dbReference>
<feature type="domain" description="SnoaL-like" evidence="10">
    <location>
        <begin position="212"/>
        <end position="307"/>
    </location>
</feature>
<keyword evidence="5 7" id="KW-0238">DNA-binding</keyword>
<comment type="caution">
    <text evidence="11">The sequence shown here is derived from an EMBL/GenBank/DDBJ whole genome shotgun (WGS) entry which is preliminary data.</text>
</comment>
<dbReference type="SUPFAM" id="SSF88946">
    <property type="entry name" value="Sigma2 domain of RNA polymerase sigma factors"/>
    <property type="match status" value="1"/>
</dbReference>
<evidence type="ECO:0000256" key="4">
    <source>
        <dbReference type="ARBA" id="ARBA00023082"/>
    </source>
</evidence>
<evidence type="ECO:0000256" key="3">
    <source>
        <dbReference type="ARBA" id="ARBA00023015"/>
    </source>
</evidence>
<dbReference type="EMBL" id="JAGGMR010000001">
    <property type="protein sequence ID" value="MBP2191631.1"/>
    <property type="molecule type" value="Genomic_DNA"/>
</dbReference>
<dbReference type="InterPro" id="IPR013249">
    <property type="entry name" value="RNA_pol_sigma70_r4_t2"/>
</dbReference>
<keyword evidence="3 7" id="KW-0805">Transcription regulation</keyword>
<dbReference type="InterPro" id="IPR037401">
    <property type="entry name" value="SnoaL-like"/>
</dbReference>
<dbReference type="Pfam" id="PF08281">
    <property type="entry name" value="Sigma70_r4_2"/>
    <property type="match status" value="1"/>
</dbReference>
<dbReference type="Proteomes" id="UP001519325">
    <property type="component" value="Unassembled WGS sequence"/>
</dbReference>
<evidence type="ECO:0000256" key="7">
    <source>
        <dbReference type="RuleBase" id="RU000716"/>
    </source>
</evidence>
<protein>
    <recommendedName>
        <fullName evidence="7">RNA polymerase sigma factor</fullName>
    </recommendedName>
</protein>
<dbReference type="Gene3D" id="3.10.450.50">
    <property type="match status" value="1"/>
</dbReference>
<comment type="similarity">
    <text evidence="1 7">Belongs to the sigma-70 factor family. ECF subfamily.</text>
</comment>
<dbReference type="InterPro" id="IPR000838">
    <property type="entry name" value="RNA_pol_sigma70_ECF_CS"/>
</dbReference>
<dbReference type="InterPro" id="IPR039425">
    <property type="entry name" value="RNA_pol_sigma-70-like"/>
</dbReference>
<dbReference type="InterPro" id="IPR014284">
    <property type="entry name" value="RNA_pol_sigma-70_dom"/>
</dbReference>